<dbReference type="Proteomes" id="UP000091820">
    <property type="component" value="Unassembled WGS sequence"/>
</dbReference>
<sequence>MKGMVSLVSNSHSYTGKNCQYELDPCNPAECMNGGSCVGNSTHFRCECTAGFTGPLCQHSLNECESSPCFHGICVDQEDGFRCFCQPVFCSMQKLFSGSNQIFIYRTLEYICA</sequence>
<dbReference type="Pfam" id="PF00008">
    <property type="entry name" value="EGF"/>
    <property type="match status" value="1"/>
</dbReference>
<organism evidence="7 8">
    <name type="scientific">Glossina brevipalpis</name>
    <dbReference type="NCBI Taxonomy" id="37001"/>
    <lineage>
        <taxon>Eukaryota</taxon>
        <taxon>Metazoa</taxon>
        <taxon>Ecdysozoa</taxon>
        <taxon>Arthropoda</taxon>
        <taxon>Hexapoda</taxon>
        <taxon>Insecta</taxon>
        <taxon>Pterygota</taxon>
        <taxon>Neoptera</taxon>
        <taxon>Endopterygota</taxon>
        <taxon>Diptera</taxon>
        <taxon>Brachycera</taxon>
        <taxon>Muscomorpha</taxon>
        <taxon>Hippoboscoidea</taxon>
        <taxon>Glossinidae</taxon>
        <taxon>Glossina</taxon>
    </lineage>
</organism>
<feature type="domain" description="EGF-like" evidence="6">
    <location>
        <begin position="60"/>
        <end position="91"/>
    </location>
</feature>
<keyword evidence="4 5" id="KW-1015">Disulfide bond</keyword>
<name>A0A1A9WZP1_9MUSC</name>
<evidence type="ECO:0000256" key="2">
    <source>
        <dbReference type="ARBA" id="ARBA00022729"/>
    </source>
</evidence>
<dbReference type="PANTHER" id="PTHR12916">
    <property type="entry name" value="CYTOCHROME C OXIDASE POLYPEPTIDE VIC-2"/>
    <property type="match status" value="1"/>
</dbReference>
<evidence type="ECO:0000256" key="5">
    <source>
        <dbReference type="PROSITE-ProRule" id="PRU00076"/>
    </source>
</evidence>
<dbReference type="VEuPathDB" id="VectorBase:GBRI038745"/>
<dbReference type="Gene3D" id="2.10.25.10">
    <property type="entry name" value="Laminin"/>
    <property type="match status" value="2"/>
</dbReference>
<keyword evidence="1 5" id="KW-0245">EGF-like domain</keyword>
<dbReference type="PROSITE" id="PS01186">
    <property type="entry name" value="EGF_2"/>
    <property type="match status" value="1"/>
</dbReference>
<reference evidence="8" key="1">
    <citation type="submission" date="2014-03" db="EMBL/GenBank/DDBJ databases">
        <authorList>
            <person name="Aksoy S."/>
            <person name="Warren W."/>
            <person name="Wilson R.K."/>
        </authorList>
    </citation>
    <scope>NUCLEOTIDE SEQUENCE [LARGE SCALE GENOMIC DNA]</scope>
    <source>
        <strain evidence="8">IAEA</strain>
    </source>
</reference>
<evidence type="ECO:0000256" key="4">
    <source>
        <dbReference type="ARBA" id="ARBA00023157"/>
    </source>
</evidence>
<dbReference type="InterPro" id="IPR000742">
    <property type="entry name" value="EGF"/>
</dbReference>
<keyword evidence="2" id="KW-0732">Signal</keyword>
<feature type="domain" description="EGF-like" evidence="6">
    <location>
        <begin position="22"/>
        <end position="58"/>
    </location>
</feature>
<reference evidence="7" key="2">
    <citation type="submission" date="2020-05" db="UniProtKB">
        <authorList>
            <consortium name="EnsemblMetazoa"/>
        </authorList>
    </citation>
    <scope>IDENTIFICATION</scope>
    <source>
        <strain evidence="7">IAEA</strain>
    </source>
</reference>
<dbReference type="PROSITE" id="PS00022">
    <property type="entry name" value="EGF_1"/>
    <property type="match status" value="1"/>
</dbReference>
<accession>A0A1A9WZP1</accession>
<evidence type="ECO:0000313" key="7">
    <source>
        <dbReference type="EnsemblMetazoa" id="GBRI038745-PA"/>
    </source>
</evidence>
<dbReference type="SMART" id="SM00181">
    <property type="entry name" value="EGF"/>
    <property type="match status" value="2"/>
</dbReference>
<keyword evidence="8" id="KW-1185">Reference proteome</keyword>
<dbReference type="GO" id="GO:0005509">
    <property type="term" value="F:calcium ion binding"/>
    <property type="evidence" value="ECO:0007669"/>
    <property type="project" value="InterPro"/>
</dbReference>
<dbReference type="PROSITE" id="PS00010">
    <property type="entry name" value="ASX_HYDROXYL"/>
    <property type="match status" value="1"/>
</dbReference>
<evidence type="ECO:0000256" key="1">
    <source>
        <dbReference type="ARBA" id="ARBA00022536"/>
    </source>
</evidence>
<dbReference type="PANTHER" id="PTHR12916:SF4">
    <property type="entry name" value="UNINFLATABLE, ISOFORM C"/>
    <property type="match status" value="1"/>
</dbReference>
<evidence type="ECO:0000259" key="6">
    <source>
        <dbReference type="PROSITE" id="PS50026"/>
    </source>
</evidence>
<dbReference type="STRING" id="37001.A0A1A9WZP1"/>
<dbReference type="PROSITE" id="PS50026">
    <property type="entry name" value="EGF_3"/>
    <property type="match status" value="2"/>
</dbReference>
<dbReference type="AlphaFoldDB" id="A0A1A9WZP1"/>
<comment type="caution">
    <text evidence="5">Lacks conserved residue(s) required for the propagation of feature annotation.</text>
</comment>
<evidence type="ECO:0000256" key="3">
    <source>
        <dbReference type="ARBA" id="ARBA00022737"/>
    </source>
</evidence>
<dbReference type="InterPro" id="IPR001881">
    <property type="entry name" value="EGF-like_Ca-bd_dom"/>
</dbReference>
<feature type="disulfide bond" evidence="5">
    <location>
        <begin position="48"/>
        <end position="57"/>
    </location>
</feature>
<dbReference type="EnsemblMetazoa" id="GBRI038745-RA">
    <property type="protein sequence ID" value="GBRI038745-PA"/>
    <property type="gene ID" value="GBRI038745"/>
</dbReference>
<keyword evidence="3" id="KW-0677">Repeat</keyword>
<dbReference type="InterPro" id="IPR000152">
    <property type="entry name" value="EGF-type_Asp/Asn_hydroxyl_site"/>
</dbReference>
<evidence type="ECO:0000313" key="8">
    <source>
        <dbReference type="Proteomes" id="UP000091820"/>
    </source>
</evidence>
<protein>
    <recommendedName>
        <fullName evidence="6">EGF-like domain-containing protein</fullName>
    </recommendedName>
</protein>
<proteinExistence type="predicted"/>
<dbReference type="FunFam" id="2.10.25.10:FF:000858">
    <property type="entry name" value="Notch receptor protein"/>
    <property type="match status" value="1"/>
</dbReference>
<dbReference type="SMART" id="SM00179">
    <property type="entry name" value="EGF_CA"/>
    <property type="match status" value="2"/>
</dbReference>
<feature type="disulfide bond" evidence="5">
    <location>
        <begin position="64"/>
        <end position="74"/>
    </location>
</feature>
<dbReference type="SUPFAM" id="SSF57196">
    <property type="entry name" value="EGF/Laminin"/>
    <property type="match status" value="2"/>
</dbReference>